<evidence type="ECO:0000256" key="1">
    <source>
        <dbReference type="SAM" id="MobiDB-lite"/>
    </source>
</evidence>
<organism evidence="2 3">
    <name type="scientific">Gossypium arboreum</name>
    <name type="common">Tree cotton</name>
    <name type="synonym">Gossypium nanking</name>
    <dbReference type="NCBI Taxonomy" id="29729"/>
    <lineage>
        <taxon>Eukaryota</taxon>
        <taxon>Viridiplantae</taxon>
        <taxon>Streptophyta</taxon>
        <taxon>Embryophyta</taxon>
        <taxon>Tracheophyta</taxon>
        <taxon>Spermatophyta</taxon>
        <taxon>Magnoliopsida</taxon>
        <taxon>eudicotyledons</taxon>
        <taxon>Gunneridae</taxon>
        <taxon>Pentapetalae</taxon>
        <taxon>rosids</taxon>
        <taxon>malvids</taxon>
        <taxon>Malvales</taxon>
        <taxon>Malvaceae</taxon>
        <taxon>Malvoideae</taxon>
        <taxon>Gossypium</taxon>
    </lineage>
</organism>
<accession>A0ABR0Q0J3</accession>
<reference evidence="2 3" key="1">
    <citation type="submission" date="2023-03" db="EMBL/GenBank/DDBJ databases">
        <title>WGS of Gossypium arboreum.</title>
        <authorList>
            <person name="Yu D."/>
        </authorList>
    </citation>
    <scope>NUCLEOTIDE SEQUENCE [LARGE SCALE GENOMIC DNA]</scope>
    <source>
        <tissue evidence="2">Leaf</tissue>
    </source>
</reference>
<sequence length="100" mass="11225">MARLGREHRIQKRPFGSYRGSSKELSISKSSFGSFLKPNYSQMWKGIKIALCSKILPGVRRLSSRFSTVVPGDMLPLQRHSLIIPALPSLLLLWLAIGFV</sequence>
<proteinExistence type="predicted"/>
<protein>
    <submittedName>
        <fullName evidence="2">Uncharacterized protein</fullName>
    </submittedName>
</protein>
<comment type="caution">
    <text evidence="2">The sequence shown here is derived from an EMBL/GenBank/DDBJ whole genome shotgun (WGS) entry which is preliminary data.</text>
</comment>
<gene>
    <name evidence="2" type="ORF">PVK06_016354</name>
</gene>
<evidence type="ECO:0000313" key="3">
    <source>
        <dbReference type="Proteomes" id="UP001358586"/>
    </source>
</evidence>
<evidence type="ECO:0000313" key="2">
    <source>
        <dbReference type="EMBL" id="KAK5832552.1"/>
    </source>
</evidence>
<name>A0ABR0Q0J3_GOSAR</name>
<dbReference type="Proteomes" id="UP001358586">
    <property type="component" value="Chromosome 5"/>
</dbReference>
<keyword evidence="3" id="KW-1185">Reference proteome</keyword>
<feature type="region of interest" description="Disordered" evidence="1">
    <location>
        <begin position="1"/>
        <end position="23"/>
    </location>
</feature>
<dbReference type="EMBL" id="JARKNE010000005">
    <property type="protein sequence ID" value="KAK5832552.1"/>
    <property type="molecule type" value="Genomic_DNA"/>
</dbReference>